<organism evidence="2 3">
    <name type="scientific">Septoria linicola</name>
    <dbReference type="NCBI Taxonomy" id="215465"/>
    <lineage>
        <taxon>Eukaryota</taxon>
        <taxon>Fungi</taxon>
        <taxon>Dikarya</taxon>
        <taxon>Ascomycota</taxon>
        <taxon>Pezizomycotina</taxon>
        <taxon>Dothideomycetes</taxon>
        <taxon>Dothideomycetidae</taxon>
        <taxon>Mycosphaerellales</taxon>
        <taxon>Mycosphaerellaceae</taxon>
        <taxon>Septoria</taxon>
    </lineage>
</organism>
<proteinExistence type="predicted"/>
<sequence>MDPGHCTNTGFFLSASMINMRLTTILSLLSALLNLSSALSNDTFGLGISLASGYGTVSATFDHGSYIDIAKIEGGERYKAYMLGVQRDVSRPTGYCRLPDLMCKHWPFGRNKADNPLRPMIKALVTAAECYHFDSIWDKLQYAKQRAQRRLNKALGRPAAPETAILANMVGRLYDETQSWLGSAYIINSAALSSPDRVRLADEEIDDVFDYLKLNNLMCEEEEWYMPFQYVLHIDYSPASLSATIKNLRGVHDGLVLDVFVEFDLGYGNENKDPAHRRKLASRLRQFVKYQRPAVIDDLLLTGTSVTNPRFTTTLREALQDLVTVQNVLGVLPLEGDENGGVEGEKWTCHV</sequence>
<reference evidence="2" key="1">
    <citation type="submission" date="2022-06" db="EMBL/GenBank/DDBJ databases">
        <title>Complete genome sequences of two strains of the flax pathogen Septoria linicola.</title>
        <authorList>
            <person name="Lapalu N."/>
            <person name="Simon A."/>
            <person name="Demenou B."/>
            <person name="Paumier D."/>
            <person name="Guillot M.-P."/>
            <person name="Gout L."/>
            <person name="Valade R."/>
        </authorList>
    </citation>
    <scope>NUCLEOTIDE SEQUENCE</scope>
    <source>
        <strain evidence="2">SE15195</strain>
    </source>
</reference>
<gene>
    <name evidence="2" type="ORF">Slin15195_G061760</name>
</gene>
<dbReference type="EMBL" id="CP099421">
    <property type="protein sequence ID" value="USW52857.1"/>
    <property type="molecule type" value="Genomic_DNA"/>
</dbReference>
<evidence type="ECO:0000256" key="1">
    <source>
        <dbReference type="SAM" id="SignalP"/>
    </source>
</evidence>
<keyword evidence="1" id="KW-0732">Signal</keyword>
<keyword evidence="3" id="KW-1185">Reference proteome</keyword>
<dbReference type="Proteomes" id="UP001056384">
    <property type="component" value="Chromosome 4"/>
</dbReference>
<name>A0A9Q9AVS5_9PEZI</name>
<evidence type="ECO:0000313" key="2">
    <source>
        <dbReference type="EMBL" id="USW52857.1"/>
    </source>
</evidence>
<evidence type="ECO:0000313" key="3">
    <source>
        <dbReference type="Proteomes" id="UP001056384"/>
    </source>
</evidence>
<accession>A0A9Q9AVS5</accession>
<protein>
    <submittedName>
        <fullName evidence="2">Uncharacterized protein</fullName>
    </submittedName>
</protein>
<dbReference type="AlphaFoldDB" id="A0A9Q9AVS5"/>
<feature type="signal peptide" evidence="1">
    <location>
        <begin position="1"/>
        <end position="38"/>
    </location>
</feature>
<feature type="chain" id="PRO_5040284106" evidence="1">
    <location>
        <begin position="39"/>
        <end position="351"/>
    </location>
</feature>